<dbReference type="PANTHER" id="PTHR45947:SF3">
    <property type="entry name" value="SULFOQUINOVOSYL TRANSFERASE SQD2"/>
    <property type="match status" value="1"/>
</dbReference>
<name>A0A1G1XV90_9BACT</name>
<dbReference type="InterPro" id="IPR028098">
    <property type="entry name" value="Glyco_trans_4-like_N"/>
</dbReference>
<accession>A0A1G1XV90</accession>
<gene>
    <name evidence="3" type="ORF">A2731_03800</name>
</gene>
<dbReference type="Gene3D" id="3.40.50.2000">
    <property type="entry name" value="Glycogen Phosphorylase B"/>
    <property type="match status" value="2"/>
</dbReference>
<dbReference type="GO" id="GO:0016758">
    <property type="term" value="F:hexosyltransferase activity"/>
    <property type="evidence" value="ECO:0007669"/>
    <property type="project" value="TreeGrafter"/>
</dbReference>
<evidence type="ECO:0000313" key="4">
    <source>
        <dbReference type="Proteomes" id="UP000176241"/>
    </source>
</evidence>
<dbReference type="Pfam" id="PF00534">
    <property type="entry name" value="Glycos_transf_1"/>
    <property type="match status" value="1"/>
</dbReference>
<dbReference type="SUPFAM" id="SSF53756">
    <property type="entry name" value="UDP-Glycosyltransferase/glycogen phosphorylase"/>
    <property type="match status" value="1"/>
</dbReference>
<evidence type="ECO:0000313" key="3">
    <source>
        <dbReference type="EMBL" id="OGY43526.1"/>
    </source>
</evidence>
<evidence type="ECO:0000259" key="2">
    <source>
        <dbReference type="Pfam" id="PF13439"/>
    </source>
</evidence>
<organism evidence="3 4">
    <name type="scientific">Candidatus Buchananbacteria bacterium RIFCSPHIGHO2_01_FULL_39_8</name>
    <dbReference type="NCBI Taxonomy" id="1797533"/>
    <lineage>
        <taxon>Bacteria</taxon>
        <taxon>Candidatus Buchananiibacteriota</taxon>
    </lineage>
</organism>
<proteinExistence type="predicted"/>
<dbReference type="PANTHER" id="PTHR45947">
    <property type="entry name" value="SULFOQUINOVOSYL TRANSFERASE SQD2"/>
    <property type="match status" value="1"/>
</dbReference>
<comment type="caution">
    <text evidence="3">The sequence shown here is derived from an EMBL/GenBank/DDBJ whole genome shotgun (WGS) entry which is preliminary data.</text>
</comment>
<dbReference type="InterPro" id="IPR050194">
    <property type="entry name" value="Glycosyltransferase_grp1"/>
</dbReference>
<evidence type="ECO:0008006" key="5">
    <source>
        <dbReference type="Google" id="ProtNLM"/>
    </source>
</evidence>
<dbReference type="InterPro" id="IPR001296">
    <property type="entry name" value="Glyco_trans_1"/>
</dbReference>
<feature type="domain" description="Glycosyl transferase family 1" evidence="1">
    <location>
        <begin position="192"/>
        <end position="360"/>
    </location>
</feature>
<protein>
    <recommendedName>
        <fullName evidence="5">Glycosyl transferase family 1 domain-containing protein</fullName>
    </recommendedName>
</protein>
<dbReference type="EMBL" id="MHIC01000045">
    <property type="protein sequence ID" value="OGY43526.1"/>
    <property type="molecule type" value="Genomic_DNA"/>
</dbReference>
<dbReference type="AlphaFoldDB" id="A0A1G1XV90"/>
<dbReference type="Pfam" id="PF13439">
    <property type="entry name" value="Glyco_transf_4"/>
    <property type="match status" value="1"/>
</dbReference>
<reference evidence="3 4" key="1">
    <citation type="journal article" date="2016" name="Nat. Commun.">
        <title>Thousands of microbial genomes shed light on interconnected biogeochemical processes in an aquifer system.</title>
        <authorList>
            <person name="Anantharaman K."/>
            <person name="Brown C.T."/>
            <person name="Hug L.A."/>
            <person name="Sharon I."/>
            <person name="Castelle C.J."/>
            <person name="Probst A.J."/>
            <person name="Thomas B.C."/>
            <person name="Singh A."/>
            <person name="Wilkins M.J."/>
            <person name="Karaoz U."/>
            <person name="Brodie E.L."/>
            <person name="Williams K.H."/>
            <person name="Hubbard S.S."/>
            <person name="Banfield J.F."/>
        </authorList>
    </citation>
    <scope>NUCLEOTIDE SEQUENCE [LARGE SCALE GENOMIC DNA]</scope>
</reference>
<sequence>MRIAIVTPTFPPYAGGIGNVAAYNARELVRLGYDVTVFTPLYERVQEEIRNLKIQRLTPALTYGNAAFIPGFGRLLFDFNIIHLHYPFFGGAEVIWKNAKKFKKREVKIVLHYHMDVVGEGIMKTFFSFHTKMILPRIINAADKVIFTSLDYGKHSNVAKLVEKNPNKFIEVPNGVDVQNFRPTEKSVEFLDKYQITQDQKVVLFVGGLDKPHYFKGVEYLIEAMSRLKEAEYRWRLMIVGEGELKKDYQDLAAQLGVETKTIFTGYVPNEDLPKYYNLANVVTLPSIDRSEAFGLTLVEAMSCGKPVVASNLAGVRSVFEDQKQGLLIEPKNADDLAGKVNYLLSNPEIAKQFGEDGRHKVEQKYDWGIIGRQLEGVYKDL</sequence>
<evidence type="ECO:0000259" key="1">
    <source>
        <dbReference type="Pfam" id="PF00534"/>
    </source>
</evidence>
<dbReference type="CDD" id="cd03801">
    <property type="entry name" value="GT4_PimA-like"/>
    <property type="match status" value="1"/>
</dbReference>
<dbReference type="STRING" id="1797533.A2731_03800"/>
<feature type="domain" description="Glycosyltransferase subfamily 4-like N-terminal" evidence="2">
    <location>
        <begin position="15"/>
        <end position="179"/>
    </location>
</feature>
<dbReference type="Proteomes" id="UP000176241">
    <property type="component" value="Unassembled WGS sequence"/>
</dbReference>